<proteinExistence type="predicted"/>
<dbReference type="Proteomes" id="UP000617628">
    <property type="component" value="Unassembled WGS sequence"/>
</dbReference>
<dbReference type="PROSITE" id="PS51257">
    <property type="entry name" value="PROKAR_LIPOPROTEIN"/>
    <property type="match status" value="1"/>
</dbReference>
<evidence type="ECO:0000313" key="3">
    <source>
        <dbReference type="Proteomes" id="UP000617628"/>
    </source>
</evidence>
<dbReference type="InterPro" id="IPR021459">
    <property type="entry name" value="GH101-related"/>
</dbReference>
<dbReference type="EMBL" id="JAENIL010000034">
    <property type="protein sequence ID" value="MBK1878716.1"/>
    <property type="molecule type" value="Genomic_DNA"/>
</dbReference>
<comment type="caution">
    <text evidence="2">The sequence shown here is derived from an EMBL/GenBank/DDBJ whole genome shotgun (WGS) entry which is preliminary data.</text>
</comment>
<protein>
    <submittedName>
        <fullName evidence="2">Uncharacterized protein</fullName>
    </submittedName>
</protein>
<keyword evidence="1" id="KW-0732">Signal</keyword>
<dbReference type="Pfam" id="PF11308">
    <property type="entry name" value="Glyco_hydro_129"/>
    <property type="match status" value="1"/>
</dbReference>
<gene>
    <name evidence="2" type="ORF">JIN87_17680</name>
</gene>
<organism evidence="2 3">
    <name type="scientific">Pelagicoccus mobilis</name>
    <dbReference type="NCBI Taxonomy" id="415221"/>
    <lineage>
        <taxon>Bacteria</taxon>
        <taxon>Pseudomonadati</taxon>
        <taxon>Verrucomicrobiota</taxon>
        <taxon>Opitutia</taxon>
        <taxon>Puniceicoccales</taxon>
        <taxon>Pelagicoccaceae</taxon>
        <taxon>Pelagicoccus</taxon>
    </lineage>
</organism>
<feature type="signal peptide" evidence="1">
    <location>
        <begin position="1"/>
        <end position="27"/>
    </location>
</feature>
<accession>A0A934S176</accession>
<evidence type="ECO:0000313" key="2">
    <source>
        <dbReference type="EMBL" id="MBK1878716.1"/>
    </source>
</evidence>
<name>A0A934S176_9BACT</name>
<dbReference type="AlphaFoldDB" id="A0A934S176"/>
<evidence type="ECO:0000256" key="1">
    <source>
        <dbReference type="SAM" id="SignalP"/>
    </source>
</evidence>
<dbReference type="RefSeq" id="WP_200356928.1">
    <property type="nucleotide sequence ID" value="NZ_JAENIL010000034.1"/>
</dbReference>
<reference evidence="2" key="1">
    <citation type="submission" date="2021-01" db="EMBL/GenBank/DDBJ databases">
        <title>Modified the classification status of verrucomicrobia.</title>
        <authorList>
            <person name="Feng X."/>
        </authorList>
    </citation>
    <scope>NUCLEOTIDE SEQUENCE</scope>
    <source>
        <strain evidence="2">KCTC 13126</strain>
    </source>
</reference>
<keyword evidence="3" id="KW-1185">Reference proteome</keyword>
<sequence length="694" mass="77683">MRRSLWITASLGTLVLGLISCLPVASAAVSQRIEVSDVADERRALVATADETRTFTWWLPTDADSYVLPIAAGIEVDSDDTEMMGLLERRSPWHLKELPVLGARYGDRMLVAIAPWPHYADLVFEGGNVGVEFRFPKDRNNVTPCELVVQWVEPDPIAPARAFRAWRDEAEDIGGLGRLRSLTQKIDEFQKVDRLLGAPHFYLWGPAMFSKHDVPRSKWVPLAKALNGASESSFRGKLRAQFSDEQRSALAELAGSDWPANYLLPLVAGGMEAALRSRDLANLPATATDAEVVSKNRDAIAKDLESFVRNKNRWGDGLSTVLLDELKGAGIEHAVLTLSDLYGAAVRPDVSAHAEELEYLIGPYDSYHSVHSPDAGPDDTWETAQFDEHAFVAGRVVKEAGRRQGGFKGRGYHFSPEAAWPYVQDRVGRVLSNNGYSSWFIDCDATAECFDDYNPLHPATRVDDMNVRRDRLRWLEKEKQLVVGSEGGSSLYTDVIHFGHGVHTPYIGHLFKGFRDREGEFYLGRHWPPDMPEQSFKAINAPQELLSPYFDPSVRVPLYQAAVGDELVTTHHWSFDSLKFSNIKGTRALLEILYRVPPMYHLNRESWETRKGAILHHVAFWSPLHAAVAEAPLVRFERLSEDGLVQRATYATREGDVVVTVNFGEKRWKAYPEQSATVVGVDALEGEVYRVFGD</sequence>
<feature type="chain" id="PRO_5037696291" evidence="1">
    <location>
        <begin position="28"/>
        <end position="694"/>
    </location>
</feature>